<dbReference type="NCBIfam" id="NF047539">
    <property type="entry name" value="XAC2610_fam"/>
    <property type="match status" value="1"/>
</dbReference>
<accession>A0A1C4CW28</accession>
<name>A0A1C4CW28_9GAMM</name>
<dbReference type="OrthoDB" id="8431028at2"/>
<gene>
    <name evidence="1" type="ORF">GA0061080_10518</name>
</gene>
<keyword evidence="2" id="KW-1185">Reference proteome</keyword>
<dbReference type="AlphaFoldDB" id="A0A1C4CW28"/>
<dbReference type="Proteomes" id="UP000199698">
    <property type="component" value="Unassembled WGS sequence"/>
</dbReference>
<proteinExistence type="predicted"/>
<dbReference type="InterPro" id="IPR058087">
    <property type="entry name" value="XAC2610_dom"/>
</dbReference>
<sequence>MKFLLFLPIFFISKIFANPILLINEKIGLKGVFENKNLILTLDISDKNDITGLYKIGEQDSINMLNGSIINKSIQLESEKIERNKFSSIHLDIRNNLFNGDGTINGEQYPLILKKESISYKDIISSIKIEAINDNDYELVIVVNQNEQRLRFFSLEDEINIIFEDLNFDSYPDIRVSENYGDVNISYSYFLYDPKTSIYRYSKQLSNNIINPKVLYENKVLIGQSHDGCCFYEKSIFYQNNLYKFSFNYLKNKGEMIHYNDKNKVIKKTSINKVKFENVLPFHD</sequence>
<dbReference type="RefSeq" id="WP_091125105.1">
    <property type="nucleotide sequence ID" value="NZ_FMBA01000051.1"/>
</dbReference>
<reference evidence="2" key="1">
    <citation type="submission" date="2016-08" db="EMBL/GenBank/DDBJ databases">
        <authorList>
            <person name="Varghese N."/>
            <person name="Submissions Spin"/>
        </authorList>
    </citation>
    <scope>NUCLEOTIDE SEQUENCE [LARGE SCALE GENOMIC DNA]</scope>
    <source>
        <strain evidence="2">R-53144</strain>
    </source>
</reference>
<organism evidence="1 2">
    <name type="scientific">Gilliamella intestini</name>
    <dbReference type="NCBI Taxonomy" id="1798183"/>
    <lineage>
        <taxon>Bacteria</taxon>
        <taxon>Pseudomonadati</taxon>
        <taxon>Pseudomonadota</taxon>
        <taxon>Gammaproteobacteria</taxon>
        <taxon>Orbales</taxon>
        <taxon>Orbaceae</taxon>
        <taxon>Gilliamella</taxon>
    </lineage>
</organism>
<evidence type="ECO:0000313" key="2">
    <source>
        <dbReference type="Proteomes" id="UP000199698"/>
    </source>
</evidence>
<dbReference type="STRING" id="1798183.GA0061080_10518"/>
<dbReference type="EMBL" id="FMBA01000051">
    <property type="protein sequence ID" value="SCC23252.1"/>
    <property type="molecule type" value="Genomic_DNA"/>
</dbReference>
<evidence type="ECO:0000313" key="1">
    <source>
        <dbReference type="EMBL" id="SCC23252.1"/>
    </source>
</evidence>
<protein>
    <submittedName>
        <fullName evidence="1">Uncharacterized protein</fullName>
    </submittedName>
</protein>